<protein>
    <submittedName>
        <fullName evidence="1">Uncharacterized protein</fullName>
    </submittedName>
</protein>
<accession>A0A6A4SX45</accession>
<evidence type="ECO:0000313" key="1">
    <source>
        <dbReference type="EMBL" id="KAF0036678.1"/>
    </source>
</evidence>
<dbReference type="EMBL" id="VEVO01000010">
    <property type="protein sequence ID" value="KAF0036678.1"/>
    <property type="molecule type" value="Genomic_DNA"/>
</dbReference>
<name>A0A6A4SX45_SCOMX</name>
<gene>
    <name evidence="1" type="ORF">F2P81_011990</name>
</gene>
<sequence length="364" mass="41723">MKGKKSSIHRLMWRLDLADRHQQCISKSSLAEGPVLAASLTWPASQSDTLLPQTFLLTTRSFRKMNNFVKSQPYLARHSYMSHTRVNSVFNNASSDDRLPNPCEYYRVDFLSVSLKMLPKLHKGLGHTTLCVAFKARILWSADGACTCLRGRQRERWKEKSRSSNRFVYTPQPHKAYHYITHIRTFQDKNLCASHFPVNILSLLQKRPFHSRAALFMLHYLVAANLSEHLSQVMNENNQVDVFDPKASDVKPTKYTPRDFSQTVCDHGPVVYRIFSQRSGIFFQQTNSDRTFHGQMESALASLRLIKPICISVSSEPLSGLPHPPDATFFNGVQMELTRAESPREYTPRVHISTLRMNNSTTLY</sequence>
<dbReference type="AlphaFoldDB" id="A0A6A4SX45"/>
<proteinExistence type="predicted"/>
<evidence type="ECO:0000313" key="2">
    <source>
        <dbReference type="Proteomes" id="UP000438429"/>
    </source>
</evidence>
<organism evidence="1 2">
    <name type="scientific">Scophthalmus maximus</name>
    <name type="common">Turbot</name>
    <name type="synonym">Psetta maxima</name>
    <dbReference type="NCBI Taxonomy" id="52904"/>
    <lineage>
        <taxon>Eukaryota</taxon>
        <taxon>Metazoa</taxon>
        <taxon>Chordata</taxon>
        <taxon>Craniata</taxon>
        <taxon>Vertebrata</taxon>
        <taxon>Euteleostomi</taxon>
        <taxon>Actinopterygii</taxon>
        <taxon>Neopterygii</taxon>
        <taxon>Teleostei</taxon>
        <taxon>Neoteleostei</taxon>
        <taxon>Acanthomorphata</taxon>
        <taxon>Carangaria</taxon>
        <taxon>Pleuronectiformes</taxon>
        <taxon>Pleuronectoidei</taxon>
        <taxon>Scophthalmidae</taxon>
        <taxon>Scophthalmus</taxon>
    </lineage>
</organism>
<dbReference type="Proteomes" id="UP000438429">
    <property type="component" value="Unassembled WGS sequence"/>
</dbReference>
<reference evidence="1 2" key="1">
    <citation type="submission" date="2019-06" db="EMBL/GenBank/DDBJ databases">
        <title>Draft genomes of female and male turbot (Scophthalmus maximus).</title>
        <authorList>
            <person name="Xu H."/>
            <person name="Xu X.-W."/>
            <person name="Shao C."/>
            <person name="Chen S."/>
        </authorList>
    </citation>
    <scope>NUCLEOTIDE SEQUENCE [LARGE SCALE GENOMIC DNA]</scope>
    <source>
        <strain evidence="1">Ysfricsl-2016a</strain>
        <tissue evidence="1">Blood</tissue>
    </source>
</reference>
<comment type="caution">
    <text evidence="1">The sequence shown here is derived from an EMBL/GenBank/DDBJ whole genome shotgun (WGS) entry which is preliminary data.</text>
</comment>